<keyword evidence="5" id="KW-1185">Reference proteome</keyword>
<comment type="caution">
    <text evidence="1">The sequence shown here is derived from an EMBL/GenBank/DDBJ whole genome shotgun (WGS) entry which is preliminary data.</text>
</comment>
<evidence type="ECO:0000313" key="4">
    <source>
        <dbReference type="Proteomes" id="UP000429607"/>
    </source>
</evidence>
<dbReference type="Proteomes" id="UP000435112">
    <property type="component" value="Unassembled WGS sequence"/>
</dbReference>
<evidence type="ECO:0000313" key="5">
    <source>
        <dbReference type="Proteomes" id="UP000434957"/>
    </source>
</evidence>
<dbReference type="EMBL" id="QXFU01000295">
    <property type="protein sequence ID" value="KAE9037518.1"/>
    <property type="molecule type" value="Genomic_DNA"/>
</dbReference>
<accession>A0A6A3N0A5</accession>
<proteinExistence type="predicted"/>
<sequence>MHRAVALAAAATYVCCVRMVKRRIRCGEASSRGSEGLGLQVNGNASQSRSAFGRPPVAWSPVHCSLFSVSDSPLALRVCFSLDSFAVAFDFCR</sequence>
<name>A0A6A3N0A5_9STRA</name>
<organism evidence="1 6">
    <name type="scientific">Phytophthora rubi</name>
    <dbReference type="NCBI Taxonomy" id="129364"/>
    <lineage>
        <taxon>Eukaryota</taxon>
        <taxon>Sar</taxon>
        <taxon>Stramenopiles</taxon>
        <taxon>Oomycota</taxon>
        <taxon>Peronosporomycetes</taxon>
        <taxon>Peronosporales</taxon>
        <taxon>Peronosporaceae</taxon>
        <taxon>Phytophthora</taxon>
    </lineage>
</organism>
<reference evidence="4 6" key="1">
    <citation type="submission" date="2018-09" db="EMBL/GenBank/DDBJ databases">
        <title>Genomic investigation of the strawberry pathogen Phytophthora fragariae indicates pathogenicity is determined by transcriptional variation in three key races.</title>
        <authorList>
            <person name="Adams T.M."/>
            <person name="Armitage A.D."/>
            <person name="Sobczyk M.K."/>
            <person name="Bates H.J."/>
            <person name="Dunwell J.M."/>
            <person name="Nellist C.F."/>
            <person name="Harrison R.J."/>
        </authorList>
    </citation>
    <scope>NUCLEOTIDE SEQUENCE [LARGE SCALE GENOMIC DNA]</scope>
    <source>
        <strain evidence="2 4">SCRP249</strain>
        <strain evidence="1 6">SCRP324</strain>
        <strain evidence="3 5">SCRP333</strain>
    </source>
</reference>
<dbReference type="AlphaFoldDB" id="A0A6A3N0A5"/>
<protein>
    <submittedName>
        <fullName evidence="1">Uncharacterized protein</fullName>
    </submittedName>
</protein>
<dbReference type="Proteomes" id="UP000429607">
    <property type="component" value="Unassembled WGS sequence"/>
</dbReference>
<evidence type="ECO:0000313" key="3">
    <source>
        <dbReference type="EMBL" id="KAE9338441.1"/>
    </source>
</evidence>
<dbReference type="EMBL" id="QXFV01000183">
    <property type="protein sequence ID" value="KAE9046636.1"/>
    <property type="molecule type" value="Genomic_DNA"/>
</dbReference>
<evidence type="ECO:0000313" key="1">
    <source>
        <dbReference type="EMBL" id="KAE9037518.1"/>
    </source>
</evidence>
<dbReference type="EMBL" id="QXFT01000664">
    <property type="protein sequence ID" value="KAE9338441.1"/>
    <property type="molecule type" value="Genomic_DNA"/>
</dbReference>
<evidence type="ECO:0000313" key="2">
    <source>
        <dbReference type="EMBL" id="KAE9046636.1"/>
    </source>
</evidence>
<dbReference type="Proteomes" id="UP000434957">
    <property type="component" value="Unassembled WGS sequence"/>
</dbReference>
<gene>
    <name evidence="2" type="ORF">PR001_g4476</name>
    <name evidence="1" type="ORF">PR002_g6530</name>
    <name evidence="3" type="ORF">PR003_g11492</name>
</gene>
<evidence type="ECO:0000313" key="6">
    <source>
        <dbReference type="Proteomes" id="UP000435112"/>
    </source>
</evidence>